<evidence type="ECO:0000313" key="2">
    <source>
        <dbReference type="EMBL" id="MED6161181.1"/>
    </source>
</evidence>
<keyword evidence="3" id="KW-1185">Reference proteome</keyword>
<feature type="region of interest" description="Disordered" evidence="1">
    <location>
        <begin position="1"/>
        <end position="24"/>
    </location>
</feature>
<protein>
    <submittedName>
        <fullName evidence="2">Uncharacterized protein</fullName>
    </submittedName>
</protein>
<dbReference type="Proteomes" id="UP001341840">
    <property type="component" value="Unassembled WGS sequence"/>
</dbReference>
<evidence type="ECO:0000313" key="3">
    <source>
        <dbReference type="Proteomes" id="UP001341840"/>
    </source>
</evidence>
<proteinExistence type="predicted"/>
<dbReference type="EMBL" id="JASCZI010121317">
    <property type="protein sequence ID" value="MED6161181.1"/>
    <property type="molecule type" value="Genomic_DNA"/>
</dbReference>
<reference evidence="2 3" key="1">
    <citation type="journal article" date="2023" name="Plants (Basel)">
        <title>Bridging the Gap: Combining Genomics and Transcriptomics Approaches to Understand Stylosanthes scabra, an Orphan Legume from the Brazilian Caatinga.</title>
        <authorList>
            <person name="Ferreira-Neto J.R.C."/>
            <person name="da Silva M.D."/>
            <person name="Binneck E."/>
            <person name="de Melo N.F."/>
            <person name="da Silva R.H."/>
            <person name="de Melo A.L.T.M."/>
            <person name="Pandolfi V."/>
            <person name="Bustamante F.O."/>
            <person name="Brasileiro-Vidal A.C."/>
            <person name="Benko-Iseppon A.M."/>
        </authorList>
    </citation>
    <scope>NUCLEOTIDE SEQUENCE [LARGE SCALE GENOMIC DNA]</scope>
    <source>
        <tissue evidence="2">Leaves</tissue>
    </source>
</reference>
<accession>A0ABU6UJE9</accession>
<evidence type="ECO:0000256" key="1">
    <source>
        <dbReference type="SAM" id="MobiDB-lite"/>
    </source>
</evidence>
<name>A0ABU6UJE9_9FABA</name>
<sequence>MSEEHLDNLSKREDVEIHGKEPRRKDRANWKVHVIENEVERPMDVTSKDVSPLPAGHQVVLPFSKELRPIGQAGGLLSSVLGSMACDFTFFSISVRSWKQMTTNKEREFNHQIK</sequence>
<comment type="caution">
    <text evidence="2">The sequence shown here is derived from an EMBL/GenBank/DDBJ whole genome shotgun (WGS) entry which is preliminary data.</text>
</comment>
<gene>
    <name evidence="2" type="ORF">PIB30_058315</name>
</gene>
<organism evidence="2 3">
    <name type="scientific">Stylosanthes scabra</name>
    <dbReference type="NCBI Taxonomy" id="79078"/>
    <lineage>
        <taxon>Eukaryota</taxon>
        <taxon>Viridiplantae</taxon>
        <taxon>Streptophyta</taxon>
        <taxon>Embryophyta</taxon>
        <taxon>Tracheophyta</taxon>
        <taxon>Spermatophyta</taxon>
        <taxon>Magnoliopsida</taxon>
        <taxon>eudicotyledons</taxon>
        <taxon>Gunneridae</taxon>
        <taxon>Pentapetalae</taxon>
        <taxon>rosids</taxon>
        <taxon>fabids</taxon>
        <taxon>Fabales</taxon>
        <taxon>Fabaceae</taxon>
        <taxon>Papilionoideae</taxon>
        <taxon>50 kb inversion clade</taxon>
        <taxon>dalbergioids sensu lato</taxon>
        <taxon>Dalbergieae</taxon>
        <taxon>Pterocarpus clade</taxon>
        <taxon>Stylosanthes</taxon>
    </lineage>
</organism>
<feature type="non-terminal residue" evidence="2">
    <location>
        <position position="114"/>
    </location>
</feature>